<dbReference type="AlphaFoldDB" id="A0AAD4GE95"/>
<dbReference type="CDD" id="cd01830">
    <property type="entry name" value="XynE_like"/>
    <property type="match status" value="1"/>
</dbReference>
<name>A0AAD4GE95_BOLED</name>
<dbReference type="Gene3D" id="3.40.50.1110">
    <property type="entry name" value="SGNH hydrolase"/>
    <property type="match status" value="1"/>
</dbReference>
<keyword evidence="3" id="KW-1185">Reference proteome</keyword>
<protein>
    <submittedName>
        <fullName evidence="2">SGNH hydrolase-type esterase domain-containing protein</fullName>
    </submittedName>
</protein>
<gene>
    <name evidence="2" type="ORF">L210DRAFT_3674417</name>
</gene>
<evidence type="ECO:0000313" key="3">
    <source>
        <dbReference type="Proteomes" id="UP001194468"/>
    </source>
</evidence>
<dbReference type="InterPro" id="IPR053140">
    <property type="entry name" value="GDSL_Rv0518-like"/>
</dbReference>
<dbReference type="InterPro" id="IPR036514">
    <property type="entry name" value="SGNH_hydro_sf"/>
</dbReference>
<evidence type="ECO:0000313" key="2">
    <source>
        <dbReference type="EMBL" id="KAF8438955.1"/>
    </source>
</evidence>
<accession>A0AAD4GE95</accession>
<reference evidence="2" key="1">
    <citation type="submission" date="2019-10" db="EMBL/GenBank/DDBJ databases">
        <authorList>
            <consortium name="DOE Joint Genome Institute"/>
            <person name="Kuo A."/>
            <person name="Miyauchi S."/>
            <person name="Kiss E."/>
            <person name="Drula E."/>
            <person name="Kohler A."/>
            <person name="Sanchez-Garcia M."/>
            <person name="Andreopoulos B."/>
            <person name="Barry K.W."/>
            <person name="Bonito G."/>
            <person name="Buee M."/>
            <person name="Carver A."/>
            <person name="Chen C."/>
            <person name="Cichocki N."/>
            <person name="Clum A."/>
            <person name="Culley D."/>
            <person name="Crous P.W."/>
            <person name="Fauchery L."/>
            <person name="Girlanda M."/>
            <person name="Hayes R."/>
            <person name="Keri Z."/>
            <person name="LaButti K."/>
            <person name="Lipzen A."/>
            <person name="Lombard V."/>
            <person name="Magnuson J."/>
            <person name="Maillard F."/>
            <person name="Morin E."/>
            <person name="Murat C."/>
            <person name="Nolan M."/>
            <person name="Ohm R."/>
            <person name="Pangilinan J."/>
            <person name="Pereira M."/>
            <person name="Perotto S."/>
            <person name="Peter M."/>
            <person name="Riley R."/>
            <person name="Sitrit Y."/>
            <person name="Stielow B."/>
            <person name="Szollosi G."/>
            <person name="Zifcakova L."/>
            <person name="Stursova M."/>
            <person name="Spatafora J.W."/>
            <person name="Tedersoo L."/>
            <person name="Vaario L.-M."/>
            <person name="Yamada A."/>
            <person name="Yan M."/>
            <person name="Wang P."/>
            <person name="Xu J."/>
            <person name="Bruns T."/>
            <person name="Baldrian P."/>
            <person name="Vilgalys R."/>
            <person name="Henrissat B."/>
            <person name="Grigoriev I.V."/>
            <person name="Hibbett D."/>
            <person name="Nagy L.G."/>
            <person name="Martin F.M."/>
        </authorList>
    </citation>
    <scope>NUCLEOTIDE SEQUENCE</scope>
    <source>
        <strain evidence="2">BED1</strain>
    </source>
</reference>
<proteinExistence type="predicted"/>
<dbReference type="Pfam" id="PF13472">
    <property type="entry name" value="Lipase_GDSL_2"/>
    <property type="match status" value="1"/>
</dbReference>
<keyword evidence="2" id="KW-0378">Hydrolase</keyword>
<dbReference type="InterPro" id="IPR013830">
    <property type="entry name" value="SGNH_hydro"/>
</dbReference>
<dbReference type="Proteomes" id="UP001194468">
    <property type="component" value="Unassembled WGS sequence"/>
</dbReference>
<dbReference type="PANTHER" id="PTHR43784">
    <property type="entry name" value="GDSL-LIKE LIPASE/ACYLHYDROLASE, PUTATIVE (AFU_ORTHOLOGUE AFUA_2G00820)-RELATED"/>
    <property type="match status" value="1"/>
</dbReference>
<feature type="domain" description="SGNH hydrolase-type esterase" evidence="1">
    <location>
        <begin position="78"/>
        <end position="270"/>
    </location>
</feature>
<dbReference type="SUPFAM" id="SSF52266">
    <property type="entry name" value="SGNH hydrolase"/>
    <property type="match status" value="1"/>
</dbReference>
<reference evidence="2" key="2">
    <citation type="journal article" date="2020" name="Nat. Commun.">
        <title>Large-scale genome sequencing of mycorrhizal fungi provides insights into the early evolution of symbiotic traits.</title>
        <authorList>
            <person name="Miyauchi S."/>
            <person name="Kiss E."/>
            <person name="Kuo A."/>
            <person name="Drula E."/>
            <person name="Kohler A."/>
            <person name="Sanchez-Garcia M."/>
            <person name="Morin E."/>
            <person name="Andreopoulos B."/>
            <person name="Barry K.W."/>
            <person name="Bonito G."/>
            <person name="Buee M."/>
            <person name="Carver A."/>
            <person name="Chen C."/>
            <person name="Cichocki N."/>
            <person name="Clum A."/>
            <person name="Culley D."/>
            <person name="Crous P.W."/>
            <person name="Fauchery L."/>
            <person name="Girlanda M."/>
            <person name="Hayes R.D."/>
            <person name="Keri Z."/>
            <person name="LaButti K."/>
            <person name="Lipzen A."/>
            <person name="Lombard V."/>
            <person name="Magnuson J."/>
            <person name="Maillard F."/>
            <person name="Murat C."/>
            <person name="Nolan M."/>
            <person name="Ohm R.A."/>
            <person name="Pangilinan J."/>
            <person name="Pereira M.F."/>
            <person name="Perotto S."/>
            <person name="Peter M."/>
            <person name="Pfister S."/>
            <person name="Riley R."/>
            <person name="Sitrit Y."/>
            <person name="Stielow J.B."/>
            <person name="Szollosi G."/>
            <person name="Zifcakova L."/>
            <person name="Stursova M."/>
            <person name="Spatafora J.W."/>
            <person name="Tedersoo L."/>
            <person name="Vaario L.M."/>
            <person name="Yamada A."/>
            <person name="Yan M."/>
            <person name="Wang P."/>
            <person name="Xu J."/>
            <person name="Bruns T."/>
            <person name="Baldrian P."/>
            <person name="Vilgalys R."/>
            <person name="Dunand C."/>
            <person name="Henrissat B."/>
            <person name="Grigoriev I.V."/>
            <person name="Hibbett D."/>
            <person name="Nagy L.G."/>
            <person name="Martin F.M."/>
        </authorList>
    </citation>
    <scope>NUCLEOTIDE SEQUENCE</scope>
    <source>
        <strain evidence="2">BED1</strain>
    </source>
</reference>
<dbReference type="GO" id="GO:0016787">
    <property type="term" value="F:hydrolase activity"/>
    <property type="evidence" value="ECO:0007669"/>
    <property type="project" value="UniProtKB-KW"/>
</dbReference>
<evidence type="ECO:0000259" key="1">
    <source>
        <dbReference type="Pfam" id="PF13472"/>
    </source>
</evidence>
<comment type="caution">
    <text evidence="2">The sequence shown here is derived from an EMBL/GenBank/DDBJ whole genome shotgun (WGS) entry which is preliminary data.</text>
</comment>
<dbReference type="EMBL" id="WHUW01000015">
    <property type="protein sequence ID" value="KAF8438955.1"/>
    <property type="molecule type" value="Genomic_DNA"/>
</dbReference>
<sequence length="287" mass="31499">MIAITFSGNQSIIIPNGAQVVSDPIYYQLEAQSVTVDLYTERGQQGFYITSHPGSRTTSWYSYSFGNYVLRVVVIVCDSITDGRGSDTDGNDRWPDLVLQRMQENPFTANIAVLNQAAGGNRILYDGLGPNGLGRIDRDILVQSGIKYIMIFEGVNDIGTAPATPAAQQMVSDRLIQASQHIIARVHTFGLPIFAATITPFGAPNDTIKPYSDPLREQTRVRINDWIMKSGAFDGVIDFASIVANPTNPTQLNPAYNSGDFLHPNLGGMRRLRARSRESSLSGLRWA</sequence>
<organism evidence="2 3">
    <name type="scientific">Boletus edulis BED1</name>
    <dbReference type="NCBI Taxonomy" id="1328754"/>
    <lineage>
        <taxon>Eukaryota</taxon>
        <taxon>Fungi</taxon>
        <taxon>Dikarya</taxon>
        <taxon>Basidiomycota</taxon>
        <taxon>Agaricomycotina</taxon>
        <taxon>Agaricomycetes</taxon>
        <taxon>Agaricomycetidae</taxon>
        <taxon>Boletales</taxon>
        <taxon>Boletineae</taxon>
        <taxon>Boletaceae</taxon>
        <taxon>Boletoideae</taxon>
        <taxon>Boletus</taxon>
    </lineage>
</organism>
<dbReference type="PANTHER" id="PTHR43784:SF3">
    <property type="entry name" value="GDSL FAMILY LIPASE"/>
    <property type="match status" value="1"/>
</dbReference>